<feature type="domain" description="Acyltransferase 3" evidence="2">
    <location>
        <begin position="18"/>
        <end position="349"/>
    </location>
</feature>
<dbReference type="InterPro" id="IPR043968">
    <property type="entry name" value="SGNH"/>
</dbReference>
<feature type="transmembrane region" description="Helical" evidence="1">
    <location>
        <begin position="264"/>
        <end position="283"/>
    </location>
</feature>
<name>A0ABT6ZE93_9MICO</name>
<evidence type="ECO:0000256" key="1">
    <source>
        <dbReference type="SAM" id="Phobius"/>
    </source>
</evidence>
<feature type="transmembrane region" description="Helical" evidence="1">
    <location>
        <begin position="371"/>
        <end position="392"/>
    </location>
</feature>
<feature type="transmembrane region" description="Helical" evidence="1">
    <location>
        <begin position="295"/>
        <end position="313"/>
    </location>
</feature>
<evidence type="ECO:0000259" key="3">
    <source>
        <dbReference type="Pfam" id="PF19040"/>
    </source>
</evidence>
<feature type="transmembrane region" description="Helical" evidence="1">
    <location>
        <begin position="45"/>
        <end position="64"/>
    </location>
</feature>
<dbReference type="PANTHER" id="PTHR23028:SF53">
    <property type="entry name" value="ACYL_TRANSF_3 DOMAIN-CONTAINING PROTEIN"/>
    <property type="match status" value="1"/>
</dbReference>
<feature type="domain" description="SGNH" evidence="3">
    <location>
        <begin position="452"/>
        <end position="670"/>
    </location>
</feature>
<proteinExistence type="predicted"/>
<dbReference type="Pfam" id="PF01757">
    <property type="entry name" value="Acyl_transf_3"/>
    <property type="match status" value="1"/>
</dbReference>
<feature type="transmembrane region" description="Helical" evidence="1">
    <location>
        <begin position="333"/>
        <end position="350"/>
    </location>
</feature>
<feature type="transmembrane region" description="Helical" evidence="1">
    <location>
        <begin position="21"/>
        <end position="39"/>
    </location>
</feature>
<keyword evidence="5" id="KW-1185">Reference proteome</keyword>
<evidence type="ECO:0000313" key="4">
    <source>
        <dbReference type="EMBL" id="MDJ1114489.1"/>
    </source>
</evidence>
<dbReference type="RefSeq" id="WP_283716109.1">
    <property type="nucleotide sequence ID" value="NZ_JASJND010000005.1"/>
</dbReference>
<dbReference type="InterPro" id="IPR050879">
    <property type="entry name" value="Acyltransferase_3"/>
</dbReference>
<feature type="transmembrane region" description="Helical" evidence="1">
    <location>
        <begin position="179"/>
        <end position="200"/>
    </location>
</feature>
<sequence length="684" mass="71661">MSRATSTTDTHRGGFRDDIQALRALAVVLVVVYHFWPGGALQGGYVGVDVFFVISGYLITRHLVTGLSGGTLTLRRFWARRIRRLLPAALLVICVTVVATLLIAPVSMWQQTMVEAIGSTFSLQNVVLMLNSVDYLAEGANPSPLQHYWSLSVEEQFYLVWPVLLLAAIALGRRWGRRSVVTVAIVAVTVVSFAASLVVTEVSASIAYFIPVTRAWEFGVGALVALAPRLLADRLGGGIRATIAVAGLAAIVLAAFVFDAATPFPGAAAALPVLGTAAVIAAADTSGPTAILARIPAVQFLGRVSYSLYLWHWPLVVLLDIGVRTLGVTLPPLVQGAVLVVPALVLAWASKRWIEDRFLEPKGDTATTRRSFAVAGVAASAVATLAVAGMLMSTATVADAQQRFTAAIDGGACVGAAAQPGCAPTEVIAPAVLARDDLPSTYAGGCQAGPRQAELETCVLGDADAETTIAVVGDSHAASWIPALETIAEDRGWRIHTYLKSSCAWATDAGNGDALQRSSCEAWNDDLGETLTEADYDAVITSYFAPTELSDADTEARAAGLAEAWTPVAEAGTPVVAIEDTPRLTDDAADCVFASRRDPEACTGPVHVDDSSAETLQVASEAVDGTSVIDLDAAFLDDQDRVNIVEGGLVLWRDSHHFTATFSSSLAEDVEAALTGADVLPAAG</sequence>
<keyword evidence="1" id="KW-1133">Transmembrane helix</keyword>
<gene>
    <name evidence="4" type="ORF">QNI14_08485</name>
</gene>
<organism evidence="4 5">
    <name type="scientific">Microbacterium dauci</name>
    <dbReference type="NCBI Taxonomy" id="3048008"/>
    <lineage>
        <taxon>Bacteria</taxon>
        <taxon>Bacillati</taxon>
        <taxon>Actinomycetota</taxon>
        <taxon>Actinomycetes</taxon>
        <taxon>Micrococcales</taxon>
        <taxon>Microbacteriaceae</taxon>
        <taxon>Microbacterium</taxon>
    </lineage>
</organism>
<keyword evidence="4" id="KW-0808">Transferase</keyword>
<evidence type="ECO:0000259" key="2">
    <source>
        <dbReference type="Pfam" id="PF01757"/>
    </source>
</evidence>
<keyword evidence="1" id="KW-0812">Transmembrane</keyword>
<dbReference type="InterPro" id="IPR002656">
    <property type="entry name" value="Acyl_transf_3_dom"/>
</dbReference>
<dbReference type="EC" id="2.3.1.-" evidence="4"/>
<dbReference type="GO" id="GO:0016746">
    <property type="term" value="F:acyltransferase activity"/>
    <property type="evidence" value="ECO:0007669"/>
    <property type="project" value="UniProtKB-KW"/>
</dbReference>
<dbReference type="Pfam" id="PF19040">
    <property type="entry name" value="SGNH"/>
    <property type="match status" value="1"/>
</dbReference>
<dbReference type="PANTHER" id="PTHR23028">
    <property type="entry name" value="ACETYLTRANSFERASE"/>
    <property type="match status" value="1"/>
</dbReference>
<keyword evidence="4" id="KW-0012">Acyltransferase</keyword>
<dbReference type="Proteomes" id="UP001321481">
    <property type="component" value="Unassembled WGS sequence"/>
</dbReference>
<feature type="transmembrane region" description="Helical" evidence="1">
    <location>
        <begin position="85"/>
        <end position="104"/>
    </location>
</feature>
<feature type="transmembrane region" description="Helical" evidence="1">
    <location>
        <begin position="156"/>
        <end position="172"/>
    </location>
</feature>
<reference evidence="4 5" key="1">
    <citation type="submission" date="2023-05" db="EMBL/GenBank/DDBJ databases">
        <title>Microbacterium dauci sp.nov., Isolated from Carrot Rhizosphere Soil.</title>
        <authorList>
            <person name="Xiao Z."/>
            <person name="Zheng J."/>
        </authorList>
    </citation>
    <scope>NUCLEOTIDE SEQUENCE [LARGE SCALE GENOMIC DNA]</scope>
    <source>
        <strain evidence="4 5">LX3-4</strain>
    </source>
</reference>
<comment type="caution">
    <text evidence="4">The sequence shown here is derived from an EMBL/GenBank/DDBJ whole genome shotgun (WGS) entry which is preliminary data.</text>
</comment>
<protein>
    <submittedName>
        <fullName evidence="4">Acyltransferase family protein</fullName>
        <ecNumber evidence="4">2.3.1.-</ecNumber>
    </submittedName>
</protein>
<feature type="transmembrane region" description="Helical" evidence="1">
    <location>
        <begin position="239"/>
        <end position="258"/>
    </location>
</feature>
<feature type="transmembrane region" description="Helical" evidence="1">
    <location>
        <begin position="206"/>
        <end position="227"/>
    </location>
</feature>
<dbReference type="EMBL" id="JASJND010000005">
    <property type="protein sequence ID" value="MDJ1114489.1"/>
    <property type="molecule type" value="Genomic_DNA"/>
</dbReference>
<keyword evidence="1" id="KW-0472">Membrane</keyword>
<accession>A0ABT6ZE93</accession>
<evidence type="ECO:0000313" key="5">
    <source>
        <dbReference type="Proteomes" id="UP001321481"/>
    </source>
</evidence>